<protein>
    <recommendedName>
        <fullName evidence="2">TIGR04076 family protein</fullName>
    </recommendedName>
</protein>
<comment type="caution">
    <text evidence="1">The sequence shown here is derived from an EMBL/GenBank/DDBJ whole genome shotgun (WGS) entry which is preliminary data.</text>
</comment>
<dbReference type="AlphaFoldDB" id="X0UA20"/>
<reference evidence="1" key="1">
    <citation type="journal article" date="2014" name="Front. Microbiol.">
        <title>High frequency of phylogenetically diverse reductive dehalogenase-homologous genes in deep subseafloor sedimentary metagenomes.</title>
        <authorList>
            <person name="Kawai M."/>
            <person name="Futagami T."/>
            <person name="Toyoda A."/>
            <person name="Takaki Y."/>
            <person name="Nishi S."/>
            <person name="Hori S."/>
            <person name="Arai W."/>
            <person name="Tsubouchi T."/>
            <person name="Morono Y."/>
            <person name="Uchiyama I."/>
            <person name="Ito T."/>
            <person name="Fujiyama A."/>
            <person name="Inagaki F."/>
            <person name="Takami H."/>
        </authorList>
    </citation>
    <scope>NUCLEOTIDE SEQUENCE</scope>
    <source>
        <strain evidence="1">Expedition CK06-06</strain>
    </source>
</reference>
<sequence>MYELKVTVTKVLGACTADPPMKPGDYFTVRDGDIRIPEGGYVCVWALQNLLPIITPKEREILEEKDEDWMWRVHHAQCPDPKGRVILKIERVGKVDKGAKEQGSRGAREIEGGEGAEGRLRNLRVVVEEVRGKCTSGMRPGDSFVLRSGRLYIPADRHFCLYALHATLPLLPAKQRPLEDGDWLKEDNHVICPDPAGNVIMRIERMRER</sequence>
<organism evidence="1">
    <name type="scientific">marine sediment metagenome</name>
    <dbReference type="NCBI Taxonomy" id="412755"/>
    <lineage>
        <taxon>unclassified sequences</taxon>
        <taxon>metagenomes</taxon>
        <taxon>ecological metagenomes</taxon>
    </lineage>
</organism>
<accession>X0UA20</accession>
<dbReference type="EMBL" id="BARS01004993">
    <property type="protein sequence ID" value="GAF85335.1"/>
    <property type="molecule type" value="Genomic_DNA"/>
</dbReference>
<dbReference type="NCBIfam" id="TIGR04076">
    <property type="entry name" value="TIGR04076 family protein"/>
    <property type="match status" value="2"/>
</dbReference>
<dbReference type="InterPro" id="IPR023811">
    <property type="entry name" value="CHP04076"/>
</dbReference>
<evidence type="ECO:0000313" key="1">
    <source>
        <dbReference type="EMBL" id="GAF85335.1"/>
    </source>
</evidence>
<gene>
    <name evidence="1" type="ORF">S01H1_09768</name>
</gene>
<name>X0UA20_9ZZZZ</name>
<evidence type="ECO:0008006" key="2">
    <source>
        <dbReference type="Google" id="ProtNLM"/>
    </source>
</evidence>
<proteinExistence type="predicted"/>